<keyword evidence="2" id="KW-1185">Reference proteome</keyword>
<gene>
    <name evidence="1" type="ORF">H6G24_20580</name>
</gene>
<dbReference type="EMBL" id="JACJQH010000033">
    <property type="protein sequence ID" value="MBD2197875.1"/>
    <property type="molecule type" value="Genomic_DNA"/>
</dbReference>
<accession>A0ABR8AF98</accession>
<dbReference type="RefSeq" id="WP_190545146.1">
    <property type="nucleotide sequence ID" value="NZ_CAWPNO010000066.1"/>
</dbReference>
<reference evidence="1 2" key="1">
    <citation type="journal article" date="2020" name="ISME J.">
        <title>Comparative genomics reveals insights into cyanobacterial evolution and habitat adaptation.</title>
        <authorList>
            <person name="Chen M.Y."/>
            <person name="Teng W.K."/>
            <person name="Zhao L."/>
            <person name="Hu C.X."/>
            <person name="Zhou Y.K."/>
            <person name="Han B.P."/>
            <person name="Song L.R."/>
            <person name="Shu W.S."/>
        </authorList>
    </citation>
    <scope>NUCLEOTIDE SEQUENCE [LARGE SCALE GENOMIC DNA]</scope>
    <source>
        <strain evidence="1 2">FACHB-288</strain>
    </source>
</reference>
<name>A0ABR8AF98_9CYAN</name>
<protein>
    <submittedName>
        <fullName evidence="1">Uncharacterized protein</fullName>
    </submittedName>
</protein>
<proteinExistence type="predicted"/>
<organism evidence="1 2">
    <name type="scientific">Calothrix parietina FACHB-288</name>
    <dbReference type="NCBI Taxonomy" id="2692896"/>
    <lineage>
        <taxon>Bacteria</taxon>
        <taxon>Bacillati</taxon>
        <taxon>Cyanobacteriota</taxon>
        <taxon>Cyanophyceae</taxon>
        <taxon>Nostocales</taxon>
        <taxon>Calotrichaceae</taxon>
        <taxon>Calothrix</taxon>
    </lineage>
</organism>
<dbReference type="Gene3D" id="3.40.1460.10">
    <property type="entry name" value="Nuclease A inhibitor-like"/>
    <property type="match status" value="2"/>
</dbReference>
<evidence type="ECO:0000313" key="1">
    <source>
        <dbReference type="EMBL" id="MBD2197875.1"/>
    </source>
</evidence>
<evidence type="ECO:0000313" key="2">
    <source>
        <dbReference type="Proteomes" id="UP000658514"/>
    </source>
</evidence>
<sequence>MNLETAKILGTLEVLIDKRLEFRLHNNHHSSLEPFVWDIQEKGDFSLLNLGRDRKWITLTDIDVAVKNWQALERRGYLNPDDYPDDYEDVIAPELADARAEIYEELADAISENLQNIEVFKFSRIPMYSFYVVLGQDQENNWFCFSQTVARETKLQGEIKYSNLPDLTMQPSLDENTAKLKDKFQQIINKLEPITIYGYYGGGYDYRFPHYLVQAISDSREQAILIALQQAGMLDIGKFHKFDIEALSWNWDENEIAEFYPQYDKINQFITQKLSDIQMLRCSFWNRECIYVLGTTKAEDLAGIYIESKFDFNP</sequence>
<comment type="caution">
    <text evidence="1">The sequence shown here is derived from an EMBL/GenBank/DDBJ whole genome shotgun (WGS) entry which is preliminary data.</text>
</comment>
<dbReference type="Proteomes" id="UP000658514">
    <property type="component" value="Unassembled WGS sequence"/>
</dbReference>